<reference evidence="2 3" key="1">
    <citation type="journal article" date="2016" name="Nat. Commun.">
        <title>Local admixture of amplified and diversified secreted pathogenesis determinants shapes mosaic Toxoplasma gondii genomes.</title>
        <authorList>
            <person name="Lorenzi H."/>
            <person name="Khan A."/>
            <person name="Behnke M.S."/>
            <person name="Namasivayam S."/>
            <person name="Swapna L.S."/>
            <person name="Hadjithomas M."/>
            <person name="Karamycheva S."/>
            <person name="Pinney D."/>
            <person name="Brunk B.P."/>
            <person name="Ajioka J.W."/>
            <person name="Ajzenberg D."/>
            <person name="Boothroyd J.C."/>
            <person name="Boyle J.P."/>
            <person name="Darde M.L."/>
            <person name="Diaz-Miranda M.A."/>
            <person name="Dubey J.P."/>
            <person name="Fritz H.M."/>
            <person name="Gennari S.M."/>
            <person name="Gregory B.D."/>
            <person name="Kim K."/>
            <person name="Saeij J.P."/>
            <person name="Su C."/>
            <person name="White M.W."/>
            <person name="Zhu X.Q."/>
            <person name="Howe D.K."/>
            <person name="Rosenthal B.M."/>
            <person name="Grigg M.E."/>
            <person name="Parkinson J."/>
            <person name="Liu L."/>
            <person name="Kissinger J.C."/>
            <person name="Roos D.S."/>
            <person name="Sibley L.D."/>
        </authorList>
    </citation>
    <scope>NUCLEOTIDE SEQUENCE [LARGE SCALE GENOMIC DNA]</scope>
    <source>
        <strain evidence="2 3">TgCATBr9</strain>
    </source>
</reference>
<evidence type="ECO:0000313" key="2">
    <source>
        <dbReference type="EMBL" id="PUA86043.1"/>
    </source>
</evidence>
<dbReference type="Proteomes" id="UP000244488">
    <property type="component" value="Unassembled WGS sequence"/>
</dbReference>
<gene>
    <name evidence="2" type="ORF">TGBR9_383800</name>
</gene>
<dbReference type="VEuPathDB" id="ToxoDB:TGBR9_383800"/>
<comment type="caution">
    <text evidence="2">The sequence shown here is derived from an EMBL/GenBank/DDBJ whole genome shotgun (WGS) entry which is preliminary data.</text>
</comment>
<evidence type="ECO:0000313" key="3">
    <source>
        <dbReference type="Proteomes" id="UP000244488"/>
    </source>
</evidence>
<dbReference type="EMBL" id="AFHV02002564">
    <property type="protein sequence ID" value="PUA86043.1"/>
    <property type="molecule type" value="Genomic_DNA"/>
</dbReference>
<dbReference type="Pfam" id="PF16457">
    <property type="entry name" value="PH_12"/>
    <property type="match status" value="1"/>
</dbReference>
<evidence type="ECO:0000259" key="1">
    <source>
        <dbReference type="Pfam" id="PF16457"/>
    </source>
</evidence>
<accession>A0A2T6IL31</accession>
<dbReference type="AlphaFoldDB" id="A0A2T6IL31"/>
<organism evidence="2 3">
    <name type="scientific">Toxoplasma gondii TgCATBr9</name>
    <dbReference type="NCBI Taxonomy" id="943120"/>
    <lineage>
        <taxon>Eukaryota</taxon>
        <taxon>Sar</taxon>
        <taxon>Alveolata</taxon>
        <taxon>Apicomplexa</taxon>
        <taxon>Conoidasida</taxon>
        <taxon>Coccidia</taxon>
        <taxon>Eucoccidiorida</taxon>
        <taxon>Eimeriorina</taxon>
        <taxon>Sarcocystidae</taxon>
        <taxon>Toxoplasma</taxon>
    </lineage>
</organism>
<protein>
    <recommendedName>
        <fullName evidence="1">PH domain-containing protein</fullName>
    </recommendedName>
</protein>
<feature type="domain" description="PH" evidence="1">
    <location>
        <begin position="7"/>
        <end position="147"/>
    </location>
</feature>
<sequence length="503" mass="55704">MEDNEILSILKAGCPFFLAERRSRESVTDETQLDPTNSVNTCWVKLHPSEEYLQIGCVPSIEWNEEQTEFVDMNETIPLKDVVEVVPNVDGEANFHSLTIFTKHEESMITSLAPAARLCTLMLQTFELISSVHRDFENWLAGLRLLISRCTASVSAESSEVANSGCYNPDMASANSFIETLQDQVADQTGLIDNLSEEVLRLSSLQYRRDEAIDNIINALQNGGVGSKTARDEIVDEEVRALKEEIRELRHFLRKKDYLLQEFQRVLPRSRALTCWSRSQITKAGPSSLNVESDRGRVCHSSSPPRCRLGYDRLSCSKTRKATLSMAWAARTDGAGAGTRASAAFIPQRTTATFLAKTTSIHFLDDDTAGHTTSVQVLIGLQTSRTTSAVITICGGTTLTMAASEKEIGTGATAAASIATVGTPQDRQKTDKRPPCLLRPTCAKKFLYRDARDTITIIIIITVIDTTRDQMALLEAVHGRAREKHTHAPDTIKTTNPYKYENI</sequence>
<dbReference type="InterPro" id="IPR001849">
    <property type="entry name" value="PH_domain"/>
</dbReference>
<name>A0A2T6IL31_TOXGO</name>
<proteinExistence type="predicted"/>